<dbReference type="Proteomes" id="UP000324222">
    <property type="component" value="Unassembled WGS sequence"/>
</dbReference>
<gene>
    <name evidence="2" type="ORF">E2C01_005529</name>
</gene>
<dbReference type="AlphaFoldDB" id="A0A5B7CUL0"/>
<dbReference type="EMBL" id="VSRR010000238">
    <property type="protein sequence ID" value="MPC12818.1"/>
    <property type="molecule type" value="Genomic_DNA"/>
</dbReference>
<accession>A0A5B7CUL0</accession>
<organism evidence="2 3">
    <name type="scientific">Portunus trituberculatus</name>
    <name type="common">Swimming crab</name>
    <name type="synonym">Neptunus trituberculatus</name>
    <dbReference type="NCBI Taxonomy" id="210409"/>
    <lineage>
        <taxon>Eukaryota</taxon>
        <taxon>Metazoa</taxon>
        <taxon>Ecdysozoa</taxon>
        <taxon>Arthropoda</taxon>
        <taxon>Crustacea</taxon>
        <taxon>Multicrustacea</taxon>
        <taxon>Malacostraca</taxon>
        <taxon>Eumalacostraca</taxon>
        <taxon>Eucarida</taxon>
        <taxon>Decapoda</taxon>
        <taxon>Pleocyemata</taxon>
        <taxon>Brachyura</taxon>
        <taxon>Eubrachyura</taxon>
        <taxon>Portunoidea</taxon>
        <taxon>Portunidae</taxon>
        <taxon>Portuninae</taxon>
        <taxon>Portunus</taxon>
    </lineage>
</organism>
<name>A0A5B7CUL0_PORTR</name>
<keyword evidence="3" id="KW-1185">Reference proteome</keyword>
<protein>
    <submittedName>
        <fullName evidence="2">Uncharacterized protein</fullName>
    </submittedName>
</protein>
<feature type="region of interest" description="Disordered" evidence="1">
    <location>
        <begin position="1"/>
        <end position="41"/>
    </location>
</feature>
<sequence>MGRGEEDGESGSRDAKRRRKNEGEGAKKNSGGTEGDSRTAAKEKTVVGDTFQLGSSALQLFLTLVHGQLYLGKMSIMLCTDEAAANLEFAGFHFKISPWQPTE</sequence>
<reference evidence="2 3" key="1">
    <citation type="submission" date="2019-05" db="EMBL/GenBank/DDBJ databases">
        <title>Another draft genome of Portunus trituberculatus and its Hox gene families provides insights of decapod evolution.</title>
        <authorList>
            <person name="Jeong J.-H."/>
            <person name="Song I."/>
            <person name="Kim S."/>
            <person name="Choi T."/>
            <person name="Kim D."/>
            <person name="Ryu S."/>
            <person name="Kim W."/>
        </authorList>
    </citation>
    <scope>NUCLEOTIDE SEQUENCE [LARGE SCALE GENOMIC DNA]</scope>
    <source>
        <tissue evidence="2">Muscle</tissue>
    </source>
</reference>
<evidence type="ECO:0000256" key="1">
    <source>
        <dbReference type="SAM" id="MobiDB-lite"/>
    </source>
</evidence>
<evidence type="ECO:0000313" key="3">
    <source>
        <dbReference type="Proteomes" id="UP000324222"/>
    </source>
</evidence>
<proteinExistence type="predicted"/>
<comment type="caution">
    <text evidence="2">The sequence shown here is derived from an EMBL/GenBank/DDBJ whole genome shotgun (WGS) entry which is preliminary data.</text>
</comment>
<evidence type="ECO:0000313" key="2">
    <source>
        <dbReference type="EMBL" id="MPC12818.1"/>
    </source>
</evidence>